<feature type="transmembrane region" description="Helical" evidence="10">
    <location>
        <begin position="199"/>
        <end position="218"/>
    </location>
</feature>
<feature type="transmembrane region" description="Helical" evidence="10">
    <location>
        <begin position="251"/>
        <end position="270"/>
    </location>
</feature>
<dbReference type="InterPro" id="IPR004338">
    <property type="entry name" value="NqrB/RnfD"/>
</dbReference>
<keyword evidence="4 10" id="KW-0288">FMN</keyword>
<gene>
    <name evidence="10" type="primary">rnfD</name>
    <name evidence="13" type="ORF">I0Q91_11285</name>
</gene>
<keyword evidence="5 10" id="KW-0812">Transmembrane</keyword>
<feature type="domain" description="FMN-binding" evidence="12">
    <location>
        <begin position="1178"/>
        <end position="1252"/>
    </location>
</feature>
<keyword evidence="7 10" id="KW-0249">Electron transport</keyword>
<dbReference type="RefSeq" id="WP_270454667.1">
    <property type="nucleotide sequence ID" value="NZ_JADPIE010000006.1"/>
</dbReference>
<comment type="subunit">
    <text evidence="10">The complex is composed of six subunits: RnfA, RnfB, RnfC, RnfD, RnfE and RnfG.</text>
</comment>
<reference evidence="13" key="1">
    <citation type="submission" date="2020-11" db="EMBL/GenBank/DDBJ databases">
        <title>Halonatronomonas betainensis gen. nov., sp. nov. a novel haloalkaliphilic representative of the family Halanaerobiacae capable of betaine degradation.</title>
        <authorList>
            <person name="Boltyanskaya Y."/>
            <person name="Kevbrin V."/>
            <person name="Detkova E."/>
            <person name="Grouzdev D.S."/>
            <person name="Koziaeva V."/>
            <person name="Zhilina T."/>
        </authorList>
    </citation>
    <scope>NUCLEOTIDE SEQUENCE</scope>
    <source>
        <strain evidence="13">Z-7014</strain>
    </source>
</reference>
<evidence type="ECO:0000256" key="9">
    <source>
        <dbReference type="ARBA" id="ARBA00023136"/>
    </source>
</evidence>
<keyword evidence="8 10" id="KW-1133">Transmembrane helix</keyword>
<keyword evidence="6 10" id="KW-1278">Translocase</keyword>
<feature type="transmembrane region" description="Helical" evidence="10">
    <location>
        <begin position="276"/>
        <end position="298"/>
    </location>
</feature>
<dbReference type="AlphaFoldDB" id="A0A931FAJ9"/>
<keyword evidence="2 10" id="KW-0597">Phosphoprotein</keyword>
<comment type="similarity">
    <text evidence="10">Belongs to the NqrB/RnfD family.</text>
</comment>
<evidence type="ECO:0000256" key="8">
    <source>
        <dbReference type="ARBA" id="ARBA00022989"/>
    </source>
</evidence>
<organism evidence="13 14">
    <name type="scientific">Halonatronomonas betaini</name>
    <dbReference type="NCBI Taxonomy" id="2778430"/>
    <lineage>
        <taxon>Bacteria</taxon>
        <taxon>Bacillati</taxon>
        <taxon>Bacillota</taxon>
        <taxon>Clostridia</taxon>
        <taxon>Halanaerobiales</taxon>
        <taxon>Halarsenatibacteraceae</taxon>
        <taxon>Halonatronomonas</taxon>
    </lineage>
</organism>
<evidence type="ECO:0000256" key="1">
    <source>
        <dbReference type="ARBA" id="ARBA00022448"/>
    </source>
</evidence>
<dbReference type="HAMAP" id="MF_00462">
    <property type="entry name" value="RsxD_RnfD"/>
    <property type="match status" value="1"/>
</dbReference>
<feature type="domain" description="FMN-binding" evidence="12">
    <location>
        <begin position="389"/>
        <end position="475"/>
    </location>
</feature>
<evidence type="ECO:0000256" key="3">
    <source>
        <dbReference type="ARBA" id="ARBA00022630"/>
    </source>
</evidence>
<dbReference type="GO" id="GO:0010181">
    <property type="term" value="F:FMN binding"/>
    <property type="evidence" value="ECO:0007669"/>
    <property type="project" value="InterPro"/>
</dbReference>
<feature type="domain" description="FMN-binding" evidence="12">
    <location>
        <begin position="881"/>
        <end position="956"/>
    </location>
</feature>
<sequence>MSNSFNYSGPHIKQLDTIEKTMWNVVIALVPAIIASVYFFGTYSLYLIGAAALTCVVVEIPFHKKLTGGKRLIGDGSAVVTGVILGLSLPPASPWWIPIVGGALSIIIGKQLFGGLGNNIFNPALVGRAILAISWPVYMTHWVTPFDGVTTSTPLAAASASSDYLNLFIGNMPGSIGETSALALLIGAFYLYKRGYLDLRISIPYVAASAVTALIFGVDPLFTILAGSIIFGAFFIATDMVSSPSTKSGRVAYGIGCGILTVVIRVFTAYPEGVTFAILIMNGFSHLFDTVLEGYIFGQVYKKKKKAMQVGVVVVASIIFAVVAYAGIVFTDTEFLEQHHRVFNEHMDSFFPRAEKFNMLEDLNKDRLLAEVIEDDERIGFLAYVSRIGYSGEIENMVAINPEGEVIGSRIIEHNESATLGAQVAQPGFLEQFEGLRRSDLTPTMGANFDLDVITNATLSSIAVAQTVESALELVERQLEGPEFDYFDIPNGWYYGTGSGMWGDVEAQVKIEEGFLHEVNILRHRDTPHVARSAFERLENRVVRAQSTDVDVISGSTMSSRGMLSAVDDALAGERVEVYTTGFEMPDGVYTGRAEGMIGEIVVEITVENNELIDIRLVDHQETTYLADPAFEMLKERVLNEQTTDVDMVSGATMTSRGFLAAIGEAVLSIEDEFVIPVDDGTYTGIGDGYNDEIEIEIEIADGQIADIRVIDHSDTADIAEPAFEDLRELVIDRQTTSVDHVTGATYSSQGFLQAIEDALGVERPDYEDGTYTATAEGYNDDIEIEVVITDGAIESIEIISHSETENIAEPAFDELIEAAISAQSANIDTISGATGSSAGFIEALEQILQDAGAEEVDEEPEEEPDEPEEAAEVLEGRAEGYGGELIVEVSLDDAGEIIAIDIIDHSESDGISDPAFDQVPAAIIESQSTEVDVASGATETSEAIMAAVADALEDEIDEEDEVEADYEDGTYTATGEGYMDDIEIEVVITDGAIESIEILSHDETDSIAEPAFDELIEAAISAQSANIDTISGATGSSAGFIEALEQILQDAGAEEVDEEPEEEPDEPEEAAEVLEGRAEGYGGELIVEVSLDDAGEIIAIDITDHSESDGISDPAFDQVPAAIIESQSTEVDVASGATETSEAIMAAVADALEDEIDEEDEVEADYEDGTYTATAEGYNDDIEIEVVITDGAIESIEIISHSETENIAEPAFDELIEAAISAQSADIDTISGATGTSAGFIEALESVLNEAN</sequence>
<evidence type="ECO:0000313" key="14">
    <source>
        <dbReference type="Proteomes" id="UP000621436"/>
    </source>
</evidence>
<keyword evidence="9 10" id="KW-0472">Membrane</keyword>
<evidence type="ECO:0000256" key="4">
    <source>
        <dbReference type="ARBA" id="ARBA00022643"/>
    </source>
</evidence>
<feature type="region of interest" description="Disordered" evidence="11">
    <location>
        <begin position="852"/>
        <end position="872"/>
    </location>
</feature>
<comment type="function">
    <text evidence="10">Part of a membrane-bound complex that couples electron transfer with translocation of ions across the membrane.</text>
</comment>
<dbReference type="GO" id="GO:0022900">
    <property type="term" value="P:electron transport chain"/>
    <property type="evidence" value="ECO:0007669"/>
    <property type="project" value="UniProtKB-UniRule"/>
</dbReference>
<keyword evidence="14" id="KW-1185">Reference proteome</keyword>
<evidence type="ECO:0000256" key="11">
    <source>
        <dbReference type="SAM" id="MobiDB-lite"/>
    </source>
</evidence>
<dbReference type="InterPro" id="IPR007329">
    <property type="entry name" value="FMN-bd"/>
</dbReference>
<dbReference type="EMBL" id="JADPIE010000006">
    <property type="protein sequence ID" value="MBF8437669.1"/>
    <property type="molecule type" value="Genomic_DNA"/>
</dbReference>
<dbReference type="Pfam" id="PF04205">
    <property type="entry name" value="FMN_bind"/>
    <property type="match status" value="9"/>
</dbReference>
<evidence type="ECO:0000256" key="6">
    <source>
        <dbReference type="ARBA" id="ARBA00022967"/>
    </source>
</evidence>
<keyword evidence="1 10" id="KW-0813">Transport</keyword>
<evidence type="ECO:0000256" key="10">
    <source>
        <dbReference type="HAMAP-Rule" id="MF_00462"/>
    </source>
</evidence>
<dbReference type="PANTHER" id="PTHR30578:SF0">
    <property type="entry name" value="ION-TRANSLOCATING OXIDOREDUCTASE COMPLEX SUBUNIT D"/>
    <property type="match status" value="1"/>
</dbReference>
<feature type="domain" description="FMN-binding" evidence="12">
    <location>
        <begin position="596"/>
        <end position="670"/>
    </location>
</feature>
<dbReference type="Gene3D" id="3.90.1010.20">
    <property type="match status" value="8"/>
</dbReference>
<feature type="domain" description="FMN-binding" evidence="12">
    <location>
        <begin position="500"/>
        <end position="574"/>
    </location>
</feature>
<comment type="subcellular location">
    <subcellularLocation>
        <location evidence="10">Cell membrane</location>
        <topology evidence="10">Multi-pass membrane protein</topology>
    </subcellularLocation>
</comment>
<feature type="domain" description="FMN-binding" evidence="12">
    <location>
        <begin position="1081"/>
        <end position="1156"/>
    </location>
</feature>
<dbReference type="InterPro" id="IPR011303">
    <property type="entry name" value="RnfD_bac"/>
</dbReference>
<dbReference type="GO" id="GO:0055085">
    <property type="term" value="P:transmembrane transport"/>
    <property type="evidence" value="ECO:0007669"/>
    <property type="project" value="InterPro"/>
</dbReference>
<feature type="transmembrane region" description="Helical" evidence="10">
    <location>
        <begin position="310"/>
        <end position="330"/>
    </location>
</feature>
<evidence type="ECO:0000256" key="2">
    <source>
        <dbReference type="ARBA" id="ARBA00022553"/>
    </source>
</evidence>
<proteinExistence type="inferred from homology"/>
<feature type="domain" description="FMN-binding" evidence="12">
    <location>
        <begin position="689"/>
        <end position="763"/>
    </location>
</feature>
<feature type="domain" description="FMN-binding" evidence="12">
    <location>
        <begin position="778"/>
        <end position="852"/>
    </location>
</feature>
<dbReference type="Pfam" id="PF03116">
    <property type="entry name" value="NQR2_RnfD_RnfE"/>
    <property type="match status" value="1"/>
</dbReference>
<name>A0A931FAJ9_9FIRM</name>
<feature type="transmembrane region" description="Helical" evidence="10">
    <location>
        <begin position="224"/>
        <end position="242"/>
    </location>
</feature>
<comment type="caution">
    <text evidence="13">The sequence shown here is derived from an EMBL/GenBank/DDBJ whole genome shotgun (WGS) entry which is preliminary data.</text>
</comment>
<dbReference type="NCBIfam" id="TIGR01946">
    <property type="entry name" value="rnfD"/>
    <property type="match status" value="1"/>
</dbReference>
<keyword evidence="10" id="KW-1003">Cell membrane</keyword>
<dbReference type="Proteomes" id="UP000621436">
    <property type="component" value="Unassembled WGS sequence"/>
</dbReference>
<feature type="transmembrane region" description="Helical" evidence="10">
    <location>
        <begin position="164"/>
        <end position="192"/>
    </location>
</feature>
<dbReference type="PANTHER" id="PTHR30578">
    <property type="entry name" value="ELECTRON TRANSPORT COMPLEX PROTEIN RNFD"/>
    <property type="match status" value="1"/>
</dbReference>
<accession>A0A931FAJ9</accession>
<evidence type="ECO:0000313" key="13">
    <source>
        <dbReference type="EMBL" id="MBF8437669.1"/>
    </source>
</evidence>
<feature type="transmembrane region" description="Helical" evidence="10">
    <location>
        <begin position="125"/>
        <end position="144"/>
    </location>
</feature>
<comment type="cofactor">
    <cofactor evidence="10">
        <name>FMN</name>
        <dbReference type="ChEBI" id="CHEBI:58210"/>
    </cofactor>
</comment>
<evidence type="ECO:0000259" key="12">
    <source>
        <dbReference type="SMART" id="SM00900"/>
    </source>
</evidence>
<feature type="modified residue" description="FMN phosphoryl threonine" evidence="10">
    <location>
        <position position="153"/>
    </location>
</feature>
<evidence type="ECO:0000256" key="5">
    <source>
        <dbReference type="ARBA" id="ARBA00022692"/>
    </source>
</evidence>
<evidence type="ECO:0000256" key="7">
    <source>
        <dbReference type="ARBA" id="ARBA00022982"/>
    </source>
</evidence>
<protein>
    <recommendedName>
        <fullName evidence="10">Ion-translocating oxidoreductase complex subunit D</fullName>
        <ecNumber evidence="10">7.-.-.-</ecNumber>
    </recommendedName>
    <alternativeName>
        <fullName evidence="10">Rnf electron transport complex subunit D</fullName>
    </alternativeName>
</protein>
<dbReference type="EC" id="7.-.-.-" evidence="10"/>
<keyword evidence="3 10" id="KW-0285">Flavoprotein</keyword>
<dbReference type="SMART" id="SM00900">
    <property type="entry name" value="FMN_bind"/>
    <property type="match status" value="9"/>
</dbReference>
<feature type="domain" description="FMN-binding" evidence="12">
    <location>
        <begin position="978"/>
        <end position="1052"/>
    </location>
</feature>
<dbReference type="GO" id="GO:0005886">
    <property type="term" value="C:plasma membrane"/>
    <property type="evidence" value="ECO:0007669"/>
    <property type="project" value="UniProtKB-SubCell"/>
</dbReference>
<feature type="transmembrane region" description="Helical" evidence="10">
    <location>
        <begin position="21"/>
        <end position="39"/>
    </location>
</feature>
<feature type="transmembrane region" description="Helical" evidence="10">
    <location>
        <begin position="95"/>
        <end position="113"/>
    </location>
</feature>
<feature type="compositionally biased region" description="Acidic residues" evidence="11">
    <location>
        <begin position="853"/>
        <end position="872"/>
    </location>
</feature>